<evidence type="ECO:0008006" key="4">
    <source>
        <dbReference type="Google" id="ProtNLM"/>
    </source>
</evidence>
<evidence type="ECO:0000256" key="1">
    <source>
        <dbReference type="SAM" id="MobiDB-lite"/>
    </source>
</evidence>
<dbReference type="Proteomes" id="UP001596481">
    <property type="component" value="Unassembled WGS sequence"/>
</dbReference>
<dbReference type="InterPro" id="IPR043899">
    <property type="entry name" value="DUF5789"/>
</dbReference>
<name>A0ABD5ZD95_9EURY</name>
<dbReference type="RefSeq" id="WP_390222536.1">
    <property type="nucleotide sequence ID" value="NZ_JBHTAA010000002.1"/>
</dbReference>
<reference evidence="2 3" key="1">
    <citation type="journal article" date="2019" name="Int. J. Syst. Evol. Microbiol.">
        <title>The Global Catalogue of Microorganisms (GCM) 10K type strain sequencing project: providing services to taxonomists for standard genome sequencing and annotation.</title>
        <authorList>
            <consortium name="The Broad Institute Genomics Platform"/>
            <consortium name="The Broad Institute Genome Sequencing Center for Infectious Disease"/>
            <person name="Wu L."/>
            <person name="Ma J."/>
        </authorList>
    </citation>
    <scope>NUCLEOTIDE SEQUENCE [LARGE SCALE GENOMIC DNA]</scope>
    <source>
        <strain evidence="2 3">DSM 29988</strain>
    </source>
</reference>
<feature type="region of interest" description="Disordered" evidence="1">
    <location>
        <begin position="104"/>
        <end position="124"/>
    </location>
</feature>
<protein>
    <recommendedName>
        <fullName evidence="4">DUF2795 domain-containing protein</fullName>
    </recommendedName>
</protein>
<organism evidence="2 3">
    <name type="scientific">Haloferax namakaokahaiae</name>
    <dbReference type="NCBI Taxonomy" id="1748331"/>
    <lineage>
        <taxon>Archaea</taxon>
        <taxon>Methanobacteriati</taxon>
        <taxon>Methanobacteriota</taxon>
        <taxon>Stenosarchaea group</taxon>
        <taxon>Halobacteria</taxon>
        <taxon>Halobacteriales</taxon>
        <taxon>Haloferacaceae</taxon>
        <taxon>Haloferax</taxon>
    </lineage>
</organism>
<gene>
    <name evidence="2" type="ORF">ACFQJC_06695</name>
</gene>
<dbReference type="Pfam" id="PF19102">
    <property type="entry name" value="DUF5789"/>
    <property type="match status" value="1"/>
</dbReference>
<feature type="region of interest" description="Disordered" evidence="1">
    <location>
        <begin position="1"/>
        <end position="26"/>
    </location>
</feature>
<accession>A0ABD5ZD95</accession>
<evidence type="ECO:0000313" key="3">
    <source>
        <dbReference type="Proteomes" id="UP001596481"/>
    </source>
</evidence>
<keyword evidence="3" id="KW-1185">Reference proteome</keyword>
<sequence length="124" mass="14009">MDSERPNGDPDPERVQDNALDRQHERAEHAERIYDQIDGLLGEQKYPTTGEELAVEYEDTILDAPNETETLGDVFDRLVDERFESETEAREAIINELTGRADGLDEYNDERNLSKLDTEGGPAG</sequence>
<comment type="caution">
    <text evidence="2">The sequence shown here is derived from an EMBL/GenBank/DDBJ whole genome shotgun (WGS) entry which is preliminary data.</text>
</comment>
<evidence type="ECO:0000313" key="2">
    <source>
        <dbReference type="EMBL" id="MFC7203196.1"/>
    </source>
</evidence>
<proteinExistence type="predicted"/>
<dbReference type="AlphaFoldDB" id="A0ABD5ZD95"/>
<dbReference type="EMBL" id="JBHTAA010000002">
    <property type="protein sequence ID" value="MFC7203196.1"/>
    <property type="molecule type" value="Genomic_DNA"/>
</dbReference>
<feature type="compositionally biased region" description="Basic and acidic residues" evidence="1">
    <location>
        <begin position="109"/>
        <end position="118"/>
    </location>
</feature>